<dbReference type="Pfam" id="PF13650">
    <property type="entry name" value="Asp_protease_2"/>
    <property type="match status" value="1"/>
</dbReference>
<dbReference type="PROSITE" id="PS50878">
    <property type="entry name" value="RT_POL"/>
    <property type="match status" value="1"/>
</dbReference>
<evidence type="ECO:0000256" key="11">
    <source>
        <dbReference type="ARBA" id="ARBA00023268"/>
    </source>
</evidence>
<sequence>MNEENEIKRPGKVEKSDETKRVRFKEPEKTEKQSELRNENKINPITERKVGRVESESEVKSVRSVEVLEKSECLYATVEIMGGEKRVKLLVDTGSPVSIISADIVKMLGFELKDLTKTDIKLNAADGSNIEVLGSVDIELRMSSVELKMSFIVAIVKCFSGILGMDFMQIHDVKLNIRERVMTLKNESVRLERERSSVYKFARIVLTKTITVPAESEILVIGRLEGSIPGDIGLVEPTKQLKGRNMLTARTLIDVSNENIVLSIVNLSEREAKVSKDTAIGVVSAVQEVCQDRTLQGKTTENKELPEHLKVLTENLSDKLSDTQKQEVANLLINFQDVFKHPDGKLGQTDQVMHEIDTGDAKPIKLPLRRFPQVQKEVIEKELGKMIEQGVVEPSDSPWSANVCLARKKDNTWRFCIDYRKLNQVTWKDAYPLPKIDETLDTLAGSKWFNTLDMATGSWQIKMHPKDKHKTAFSTHKGLFQFTVLPFGLSNGPALFERLVEKVLGKLQWRKCLCYLDDIIVFGSDFPVTLDNLRSVFSCLRQANLKLKPSKCTLFQNEVSYLGHVVSEYGVKCDPKKTDCVENWPIPQTKSEIQSFLGLAGYYRRFIANFSQIAQPLVNLTRKGVQFIWGDECQNSFEKLKEKLTSAPVLSFPTTDGMFILDTDASSNSIGAVLSV</sequence>
<feature type="region of interest" description="Disordered" evidence="12">
    <location>
        <begin position="1"/>
        <end position="43"/>
    </location>
</feature>
<comment type="caution">
    <text evidence="14">The sequence shown here is derived from an EMBL/GenBank/DDBJ whole genome shotgun (WGS) entry which is preliminary data.</text>
</comment>
<dbReference type="GO" id="GO:0003723">
    <property type="term" value="F:RNA binding"/>
    <property type="evidence" value="ECO:0007669"/>
    <property type="project" value="UniProtKB-KW"/>
</dbReference>
<dbReference type="CDD" id="cd00303">
    <property type="entry name" value="retropepsin_like"/>
    <property type="match status" value="1"/>
</dbReference>
<dbReference type="InterPro" id="IPR021109">
    <property type="entry name" value="Peptidase_aspartic_dom_sf"/>
</dbReference>
<evidence type="ECO:0000256" key="8">
    <source>
        <dbReference type="ARBA" id="ARBA00022884"/>
    </source>
</evidence>
<evidence type="ECO:0000256" key="1">
    <source>
        <dbReference type="ARBA" id="ARBA00022670"/>
    </source>
</evidence>
<dbReference type="Gene3D" id="3.30.70.270">
    <property type="match status" value="2"/>
</dbReference>
<dbReference type="PANTHER" id="PTHR37984">
    <property type="entry name" value="PROTEIN CBG26694"/>
    <property type="match status" value="1"/>
</dbReference>
<dbReference type="Gene3D" id="3.10.10.10">
    <property type="entry name" value="HIV Type 1 Reverse Transcriptase, subunit A, domain 1"/>
    <property type="match status" value="1"/>
</dbReference>
<evidence type="ECO:0000256" key="10">
    <source>
        <dbReference type="ARBA" id="ARBA00022918"/>
    </source>
</evidence>
<dbReference type="Pfam" id="PF17919">
    <property type="entry name" value="RT_RNaseH_2"/>
    <property type="match status" value="1"/>
</dbReference>
<keyword evidence="5" id="KW-0255">Endonuclease</keyword>
<reference evidence="14" key="1">
    <citation type="submission" date="2019-08" db="EMBL/GenBank/DDBJ databases">
        <title>The improved chromosome-level genome for the pearl oyster Pinctada fucata martensii using PacBio sequencing and Hi-C.</title>
        <authorList>
            <person name="Zheng Z."/>
        </authorList>
    </citation>
    <scope>NUCLEOTIDE SEQUENCE</scope>
    <source>
        <strain evidence="14">ZZ-2019</strain>
        <tissue evidence="14">Adductor muscle</tissue>
    </source>
</reference>
<dbReference type="FunFam" id="3.30.70.270:FF:000020">
    <property type="entry name" value="Transposon Tf2-6 polyprotein-like Protein"/>
    <property type="match status" value="1"/>
</dbReference>
<keyword evidence="2" id="KW-0808">Transferase</keyword>
<evidence type="ECO:0000256" key="6">
    <source>
        <dbReference type="ARBA" id="ARBA00022801"/>
    </source>
</evidence>
<accession>A0AA89C280</accession>
<keyword evidence="4" id="KW-0540">Nuclease</keyword>
<proteinExistence type="predicted"/>
<dbReference type="Proteomes" id="UP001186944">
    <property type="component" value="Unassembled WGS sequence"/>
</dbReference>
<gene>
    <name evidence="14" type="ORF">FSP39_008017</name>
</gene>
<evidence type="ECO:0000256" key="2">
    <source>
        <dbReference type="ARBA" id="ARBA00022679"/>
    </source>
</evidence>
<dbReference type="InterPro" id="IPR041577">
    <property type="entry name" value="RT_RNaseH_2"/>
</dbReference>
<dbReference type="Gene3D" id="2.40.70.10">
    <property type="entry name" value="Acid Proteases"/>
    <property type="match status" value="1"/>
</dbReference>
<keyword evidence="1" id="KW-0645">Protease</keyword>
<evidence type="ECO:0000256" key="5">
    <source>
        <dbReference type="ARBA" id="ARBA00022759"/>
    </source>
</evidence>
<evidence type="ECO:0000259" key="13">
    <source>
        <dbReference type="PROSITE" id="PS50878"/>
    </source>
</evidence>
<dbReference type="GO" id="GO:0006508">
    <property type="term" value="P:proteolysis"/>
    <property type="evidence" value="ECO:0007669"/>
    <property type="project" value="UniProtKB-KW"/>
</dbReference>
<dbReference type="FunFam" id="3.10.10.10:FF:000007">
    <property type="entry name" value="Retrovirus-related Pol polyprotein from transposon 17.6-like Protein"/>
    <property type="match status" value="1"/>
</dbReference>
<dbReference type="CDD" id="cd01647">
    <property type="entry name" value="RT_LTR"/>
    <property type="match status" value="1"/>
</dbReference>
<dbReference type="InterPro" id="IPR001969">
    <property type="entry name" value="Aspartic_peptidase_AS"/>
</dbReference>
<protein>
    <recommendedName>
        <fullName evidence="13">Reverse transcriptase domain-containing protein</fullName>
    </recommendedName>
</protein>
<dbReference type="Pfam" id="PF00078">
    <property type="entry name" value="RVT_1"/>
    <property type="match status" value="1"/>
</dbReference>
<dbReference type="InterPro" id="IPR043502">
    <property type="entry name" value="DNA/RNA_pol_sf"/>
</dbReference>
<dbReference type="SUPFAM" id="SSF50630">
    <property type="entry name" value="Acid proteases"/>
    <property type="match status" value="1"/>
</dbReference>
<organism evidence="14 15">
    <name type="scientific">Pinctada imbricata</name>
    <name type="common">Atlantic pearl-oyster</name>
    <name type="synonym">Pinctada martensii</name>
    <dbReference type="NCBI Taxonomy" id="66713"/>
    <lineage>
        <taxon>Eukaryota</taxon>
        <taxon>Metazoa</taxon>
        <taxon>Spiralia</taxon>
        <taxon>Lophotrochozoa</taxon>
        <taxon>Mollusca</taxon>
        <taxon>Bivalvia</taxon>
        <taxon>Autobranchia</taxon>
        <taxon>Pteriomorphia</taxon>
        <taxon>Pterioida</taxon>
        <taxon>Pterioidea</taxon>
        <taxon>Pteriidae</taxon>
        <taxon>Pinctada</taxon>
    </lineage>
</organism>
<dbReference type="SUPFAM" id="SSF56672">
    <property type="entry name" value="DNA/RNA polymerases"/>
    <property type="match status" value="1"/>
</dbReference>
<keyword evidence="8" id="KW-0694">RNA-binding</keyword>
<keyword evidence="6" id="KW-0378">Hydrolase</keyword>
<dbReference type="GO" id="GO:0004519">
    <property type="term" value="F:endonuclease activity"/>
    <property type="evidence" value="ECO:0007669"/>
    <property type="project" value="UniProtKB-KW"/>
</dbReference>
<keyword evidence="9" id="KW-0229">DNA integration</keyword>
<evidence type="ECO:0000313" key="15">
    <source>
        <dbReference type="Proteomes" id="UP001186944"/>
    </source>
</evidence>
<feature type="domain" description="Reverse transcriptase" evidence="13">
    <location>
        <begin position="387"/>
        <end position="566"/>
    </location>
</feature>
<keyword evidence="3" id="KW-0548">Nucleotidyltransferase</keyword>
<evidence type="ECO:0000256" key="12">
    <source>
        <dbReference type="SAM" id="MobiDB-lite"/>
    </source>
</evidence>
<keyword evidence="7" id="KW-0460">Magnesium</keyword>
<keyword evidence="10" id="KW-0695">RNA-directed DNA polymerase</keyword>
<name>A0AA89C280_PINIB</name>
<evidence type="ECO:0000256" key="4">
    <source>
        <dbReference type="ARBA" id="ARBA00022722"/>
    </source>
</evidence>
<dbReference type="PANTHER" id="PTHR37984:SF5">
    <property type="entry name" value="PROTEIN NYNRIN-LIKE"/>
    <property type="match status" value="1"/>
</dbReference>
<dbReference type="EMBL" id="VSWD01000003">
    <property type="protein sequence ID" value="KAK3105891.1"/>
    <property type="molecule type" value="Genomic_DNA"/>
</dbReference>
<dbReference type="AlphaFoldDB" id="A0AA89C280"/>
<dbReference type="GO" id="GO:0004190">
    <property type="term" value="F:aspartic-type endopeptidase activity"/>
    <property type="evidence" value="ECO:0007669"/>
    <property type="project" value="InterPro"/>
</dbReference>
<dbReference type="FunFam" id="3.30.70.270:FF:000003">
    <property type="entry name" value="Transposon Ty3-G Gag-Pol polyprotein"/>
    <property type="match status" value="1"/>
</dbReference>
<dbReference type="InterPro" id="IPR000477">
    <property type="entry name" value="RT_dom"/>
</dbReference>
<dbReference type="InterPro" id="IPR043128">
    <property type="entry name" value="Rev_trsase/Diguanyl_cyclase"/>
</dbReference>
<dbReference type="GO" id="GO:0003964">
    <property type="term" value="F:RNA-directed DNA polymerase activity"/>
    <property type="evidence" value="ECO:0007669"/>
    <property type="project" value="UniProtKB-KW"/>
</dbReference>
<dbReference type="InterPro" id="IPR050951">
    <property type="entry name" value="Retrovirus_Pol_polyprotein"/>
</dbReference>
<evidence type="ECO:0000256" key="7">
    <source>
        <dbReference type="ARBA" id="ARBA00022842"/>
    </source>
</evidence>
<keyword evidence="11" id="KW-0511">Multifunctional enzyme</keyword>
<keyword evidence="15" id="KW-1185">Reference proteome</keyword>
<evidence type="ECO:0000256" key="3">
    <source>
        <dbReference type="ARBA" id="ARBA00022695"/>
    </source>
</evidence>
<dbReference type="PROSITE" id="PS00141">
    <property type="entry name" value="ASP_PROTEASE"/>
    <property type="match status" value="1"/>
</dbReference>
<evidence type="ECO:0000313" key="14">
    <source>
        <dbReference type="EMBL" id="KAK3105891.1"/>
    </source>
</evidence>
<evidence type="ECO:0000256" key="9">
    <source>
        <dbReference type="ARBA" id="ARBA00022908"/>
    </source>
</evidence>
<dbReference type="GO" id="GO:0015074">
    <property type="term" value="P:DNA integration"/>
    <property type="evidence" value="ECO:0007669"/>
    <property type="project" value="UniProtKB-KW"/>
</dbReference>